<proteinExistence type="predicted"/>
<comment type="caution">
    <text evidence="1">The sequence shown here is derived from an EMBL/GenBank/DDBJ whole genome shotgun (WGS) entry which is preliminary data.</text>
</comment>
<organism evidence="1 2">
    <name type="scientific">Aminobacter carboxidus</name>
    <dbReference type="NCBI Taxonomy" id="376165"/>
    <lineage>
        <taxon>Bacteria</taxon>
        <taxon>Pseudomonadati</taxon>
        <taxon>Pseudomonadota</taxon>
        <taxon>Alphaproteobacteria</taxon>
        <taxon>Hyphomicrobiales</taxon>
        <taxon>Phyllobacteriaceae</taxon>
        <taxon>Aminobacter</taxon>
    </lineage>
</organism>
<protein>
    <submittedName>
        <fullName evidence="1">Uncharacterized protein</fullName>
    </submittedName>
</protein>
<dbReference type="Proteomes" id="UP000532373">
    <property type="component" value="Unassembled WGS sequence"/>
</dbReference>
<gene>
    <name evidence="1" type="ORF">HNQ96_001198</name>
</gene>
<reference evidence="1 2" key="1">
    <citation type="submission" date="2020-08" db="EMBL/GenBank/DDBJ databases">
        <title>Genomic Encyclopedia of Type Strains, Phase IV (KMG-IV): sequencing the most valuable type-strain genomes for metagenomic binning, comparative biology and taxonomic classification.</title>
        <authorList>
            <person name="Goeker M."/>
        </authorList>
    </citation>
    <scope>NUCLEOTIDE SEQUENCE [LARGE SCALE GENOMIC DNA]</scope>
    <source>
        <strain evidence="1 2">DSM 17454</strain>
    </source>
</reference>
<dbReference type="EMBL" id="JACHGI010000001">
    <property type="protein sequence ID" value="MBB6465351.1"/>
    <property type="molecule type" value="Genomic_DNA"/>
</dbReference>
<sequence length="30" mass="3358">MRIQTRRKDLLVVDEAKTDELTLATDGDGP</sequence>
<name>A0A8E2BAB3_9HYPH</name>
<evidence type="ECO:0000313" key="2">
    <source>
        <dbReference type="Proteomes" id="UP000532373"/>
    </source>
</evidence>
<accession>A0A8E2BAB3</accession>
<dbReference type="AlphaFoldDB" id="A0A8E2BAB3"/>
<evidence type="ECO:0000313" key="1">
    <source>
        <dbReference type="EMBL" id="MBB6465351.1"/>
    </source>
</evidence>